<protein>
    <submittedName>
        <fullName evidence="1">Proline iminopeptidase</fullName>
        <ecNumber evidence="1">3.4.11.5</ecNumber>
    </submittedName>
</protein>
<dbReference type="PANTHER" id="PTHR43722">
    <property type="entry name" value="PROLINE IMINOPEPTIDASE"/>
    <property type="match status" value="1"/>
</dbReference>
<dbReference type="GO" id="GO:0006508">
    <property type="term" value="P:proteolysis"/>
    <property type="evidence" value="ECO:0007669"/>
    <property type="project" value="InterPro"/>
</dbReference>
<dbReference type="GO" id="GO:0004177">
    <property type="term" value="F:aminopeptidase activity"/>
    <property type="evidence" value="ECO:0007669"/>
    <property type="project" value="UniProtKB-KW"/>
</dbReference>
<dbReference type="InterPro" id="IPR029058">
    <property type="entry name" value="AB_hydrolase_fold"/>
</dbReference>
<dbReference type="PANTHER" id="PTHR43722:SF1">
    <property type="entry name" value="PROLINE IMINOPEPTIDASE"/>
    <property type="match status" value="1"/>
</dbReference>
<keyword evidence="1" id="KW-0031">Aminopeptidase</keyword>
<reference evidence="1" key="1">
    <citation type="submission" date="2019-08" db="EMBL/GenBank/DDBJ databases">
        <authorList>
            <person name="Kucharzyk K."/>
            <person name="Murdoch R.W."/>
            <person name="Higgins S."/>
            <person name="Loffler F."/>
        </authorList>
    </citation>
    <scope>NUCLEOTIDE SEQUENCE</scope>
</reference>
<comment type="caution">
    <text evidence="1">The sequence shown here is derived from an EMBL/GenBank/DDBJ whole genome shotgun (WGS) entry which is preliminary data.</text>
</comment>
<dbReference type="InterPro" id="IPR005944">
    <property type="entry name" value="Pro_iminopeptidase"/>
</dbReference>
<proteinExistence type="predicted"/>
<accession>A0A645HBB8</accession>
<organism evidence="1">
    <name type="scientific">bioreactor metagenome</name>
    <dbReference type="NCBI Taxonomy" id="1076179"/>
    <lineage>
        <taxon>unclassified sequences</taxon>
        <taxon>metagenomes</taxon>
        <taxon>ecological metagenomes</taxon>
    </lineage>
</organism>
<keyword evidence="1" id="KW-0378">Hydrolase</keyword>
<sequence>MFNALIPEAERGDLVAAYHARIFDPDPRVHLAAAQAWIRWEEKLTRLLPGEAVPLPDVTVLSMARIENHYEFNRFFLPEDGYLFNHIHELATIPFHIVQGRYDMLCPFESAYRLAARLPQVKIHLVPGAGHSASEPGVTSELIGALDEVYNTLNDKG</sequence>
<dbReference type="GO" id="GO:0005737">
    <property type="term" value="C:cytoplasm"/>
    <property type="evidence" value="ECO:0007669"/>
    <property type="project" value="InterPro"/>
</dbReference>
<dbReference type="AlphaFoldDB" id="A0A645HBB8"/>
<dbReference type="EMBL" id="VSSQ01085888">
    <property type="protein sequence ID" value="MPN33394.1"/>
    <property type="molecule type" value="Genomic_DNA"/>
</dbReference>
<keyword evidence="1" id="KW-0645">Protease</keyword>
<gene>
    <name evidence="1" type="primary">pip_8</name>
    <name evidence="1" type="ORF">SDC9_180881</name>
</gene>
<dbReference type="Gene3D" id="3.40.50.1820">
    <property type="entry name" value="alpha/beta hydrolase"/>
    <property type="match status" value="1"/>
</dbReference>
<dbReference type="EC" id="3.4.11.5" evidence="1"/>
<name>A0A645HBB8_9ZZZZ</name>
<evidence type="ECO:0000313" key="1">
    <source>
        <dbReference type="EMBL" id="MPN33394.1"/>
    </source>
</evidence>
<dbReference type="SUPFAM" id="SSF53474">
    <property type="entry name" value="alpha/beta-Hydrolases"/>
    <property type="match status" value="1"/>
</dbReference>